<dbReference type="EMBL" id="CM037021">
    <property type="protein sequence ID" value="KAH7669275.1"/>
    <property type="molecule type" value="Genomic_DNA"/>
</dbReference>
<reference evidence="2" key="1">
    <citation type="journal article" date="2022" name="Nat. Commun.">
        <title>Chromosome evolution and the genetic basis of agronomically important traits in greater yam.</title>
        <authorList>
            <person name="Bredeson J.V."/>
            <person name="Lyons J.B."/>
            <person name="Oniyinde I.O."/>
            <person name="Okereke N.R."/>
            <person name="Kolade O."/>
            <person name="Nnabue I."/>
            <person name="Nwadili C.O."/>
            <person name="Hribova E."/>
            <person name="Parker M."/>
            <person name="Nwogha J."/>
            <person name="Shu S."/>
            <person name="Carlson J."/>
            <person name="Kariba R."/>
            <person name="Muthemba S."/>
            <person name="Knop K."/>
            <person name="Barton G.J."/>
            <person name="Sherwood A.V."/>
            <person name="Lopez-Montes A."/>
            <person name="Asiedu R."/>
            <person name="Jamnadass R."/>
            <person name="Muchugi A."/>
            <person name="Goodstein D."/>
            <person name="Egesi C.N."/>
            <person name="Featherston J."/>
            <person name="Asfaw A."/>
            <person name="Simpson G.G."/>
            <person name="Dolezel J."/>
            <person name="Hendre P.S."/>
            <person name="Van Deynze A."/>
            <person name="Kumar P.L."/>
            <person name="Obidiegwu J.E."/>
            <person name="Bhattacharjee R."/>
            <person name="Rokhsar D.S."/>
        </authorList>
    </citation>
    <scope>NUCLEOTIDE SEQUENCE [LARGE SCALE GENOMIC DNA]</scope>
    <source>
        <strain evidence="2">cv. TDa95/00328</strain>
    </source>
</reference>
<sequence>MAAFSPPLLLLLLLFLFPHLTQSTDADALLAFKLAVDPHNSLPWRRATIADLCSTSSPWLGVKECSSDGKVTKLVLEFLNLTGVIPIDALTPLAELRVLSLKSNSFSGPIPDLSHLSNLKSLYLNFNSFSGHIPSKIAELHRLKVIVLSDNLFSGDIPPSLTTIPRLYVMLLQNNRLSGTIPPFNQSNLRFFNVSGNALSGEIPATQSLSRFNLSSFSNNPNLCGDAIKLACSQTPLASPSEIPFIVSSPLSPSTKKKKNSNKNNKKKLIGIIAGSTAGALLLAVLLIILLRTLLKSRNNTQARARSKSTSSAAPEIVVAGGGGDEGGPSGETGKRGGEGGKRGFAWESEGLGKLVFCGGNGEEMYSLEDLLRASAETLGRGTTGSTYKAVMETGFIVTVKRLKDSGFPCSDEFRARIEEVGRVRHPNLVPLRAYFQAKEERLLVYDYFPNGSLFSLIHGSRATGSGKPLHWTSCLKIAEDVATGLLYLHTSSPPMLHGNLKSSNVLLGPDFESCLTDYSLIPNLHPPFSDDPLPSSSLFYRAPECRHNSSSAKNFTHLSDMFSFGVLLLELLTGKTPFQDLVEQHGADIARWVRSVREEEMESGDETVVVSGNEGSEEKLGALVNVAMACVSVAPERRPGAKEVLKMIREARAEALVSSNSSDHSPARWSDTVQSLPREFGSDHSERD</sequence>
<keyword evidence="1" id="KW-0808">Transferase</keyword>
<comment type="caution">
    <text evidence="1">The sequence shown here is derived from an EMBL/GenBank/DDBJ whole genome shotgun (WGS) entry which is preliminary data.</text>
</comment>
<evidence type="ECO:0000313" key="2">
    <source>
        <dbReference type="Proteomes" id="UP000827976"/>
    </source>
</evidence>
<organism evidence="1 2">
    <name type="scientific">Dioscorea alata</name>
    <name type="common">Purple yam</name>
    <dbReference type="NCBI Taxonomy" id="55571"/>
    <lineage>
        <taxon>Eukaryota</taxon>
        <taxon>Viridiplantae</taxon>
        <taxon>Streptophyta</taxon>
        <taxon>Embryophyta</taxon>
        <taxon>Tracheophyta</taxon>
        <taxon>Spermatophyta</taxon>
        <taxon>Magnoliopsida</taxon>
        <taxon>Liliopsida</taxon>
        <taxon>Dioscoreales</taxon>
        <taxon>Dioscoreaceae</taxon>
        <taxon>Dioscorea</taxon>
    </lineage>
</organism>
<keyword evidence="2" id="KW-1185">Reference proteome</keyword>
<accession>A0ACB7V717</accession>
<keyword evidence="1" id="KW-0723">Serine/threonine-protein kinase</keyword>
<protein>
    <submittedName>
        <fullName evidence="1">Non-specific serine/threonine protein kinase protein</fullName>
        <ecNumber evidence="1">2.7.11.1</ecNumber>
    </submittedName>
</protein>
<gene>
    <name evidence="1" type="ORF">IHE45_11G067400</name>
</gene>
<keyword evidence="1" id="KW-0418">Kinase</keyword>
<evidence type="ECO:0000313" key="1">
    <source>
        <dbReference type="EMBL" id="KAH7669275.1"/>
    </source>
</evidence>
<dbReference type="Proteomes" id="UP000827976">
    <property type="component" value="Chromosome 11"/>
</dbReference>
<proteinExistence type="predicted"/>
<dbReference type="EC" id="2.7.11.1" evidence="1"/>
<name>A0ACB7V717_DIOAL</name>